<proteinExistence type="predicted"/>
<comment type="caution">
    <text evidence="1">The sequence shown here is derived from an EMBL/GenBank/DDBJ whole genome shotgun (WGS) entry which is preliminary data.</text>
</comment>
<evidence type="ECO:0000313" key="2">
    <source>
        <dbReference type="Proteomes" id="UP001203423"/>
    </source>
</evidence>
<dbReference type="Proteomes" id="UP001203423">
    <property type="component" value="Unassembled WGS sequence"/>
</dbReference>
<keyword evidence="2" id="KW-1185">Reference proteome</keyword>
<evidence type="ECO:0000313" key="1">
    <source>
        <dbReference type="EMBL" id="MCL1123326.1"/>
    </source>
</evidence>
<accession>A0ABT0L6M7</accession>
<organism evidence="1 2">
    <name type="scientific">Shewanella surugensis</name>
    <dbReference type="NCBI Taxonomy" id="212020"/>
    <lineage>
        <taxon>Bacteria</taxon>
        <taxon>Pseudomonadati</taxon>
        <taxon>Pseudomonadota</taxon>
        <taxon>Gammaproteobacteria</taxon>
        <taxon>Alteromonadales</taxon>
        <taxon>Shewanellaceae</taxon>
        <taxon>Shewanella</taxon>
    </lineage>
</organism>
<gene>
    <name evidence="1" type="ORF">L2764_02215</name>
</gene>
<protein>
    <submittedName>
        <fullName evidence="1">Uncharacterized protein</fullName>
    </submittedName>
</protein>
<reference evidence="1 2" key="1">
    <citation type="submission" date="2022-01" db="EMBL/GenBank/DDBJ databases">
        <title>Whole genome-based taxonomy of the Shewanellaceae.</title>
        <authorList>
            <person name="Martin-Rodriguez A.J."/>
        </authorList>
    </citation>
    <scope>NUCLEOTIDE SEQUENCE [LARGE SCALE GENOMIC DNA]</scope>
    <source>
        <strain evidence="1 2">DSM 17177</strain>
    </source>
</reference>
<dbReference type="EMBL" id="JAKIKS010000004">
    <property type="protein sequence ID" value="MCL1123326.1"/>
    <property type="molecule type" value="Genomic_DNA"/>
</dbReference>
<dbReference type="RefSeq" id="WP_248938609.1">
    <property type="nucleotide sequence ID" value="NZ_JAKIKS010000004.1"/>
</dbReference>
<sequence length="123" mass="14053">MLNETTQNETMDYEVHVFLNDSEYLPEAIEIRASTTPDPKTLADILFDSTLQKMDPSLDYKQYAKSVFETVTAMSKKFSLKGTWSVIGLSEYGMGAIYDNVTFDSKWKFRANKGYCRGLFTSQ</sequence>
<name>A0ABT0L6M7_9GAMM</name>